<name>A0A518K7E6_9BACT</name>
<keyword evidence="3" id="KW-1185">Reference proteome</keyword>
<feature type="domain" description="YgjP-like metallopeptidase" evidence="1">
    <location>
        <begin position="29"/>
        <end position="239"/>
    </location>
</feature>
<dbReference type="InterPro" id="IPR002725">
    <property type="entry name" value="YgjP-like_metallopeptidase"/>
</dbReference>
<dbReference type="Gene3D" id="3.30.2010.10">
    <property type="entry name" value="Metalloproteases ('zincins'), catalytic domain"/>
    <property type="match status" value="1"/>
</dbReference>
<dbReference type="InterPro" id="IPR053136">
    <property type="entry name" value="UTP_pyrophosphatase-like"/>
</dbReference>
<dbReference type="CDD" id="cd07344">
    <property type="entry name" value="M48_yhfN_like"/>
    <property type="match status" value="1"/>
</dbReference>
<dbReference type="KEGG" id="bmei:Spa11_19170"/>
<accession>A0A518K7E6</accession>
<dbReference type="PANTHER" id="PTHR30399">
    <property type="entry name" value="UNCHARACTERIZED PROTEIN YGJP"/>
    <property type="match status" value="1"/>
</dbReference>
<protein>
    <recommendedName>
        <fullName evidence="1">YgjP-like metallopeptidase domain-containing protein</fullName>
    </recommendedName>
</protein>
<evidence type="ECO:0000313" key="2">
    <source>
        <dbReference type="EMBL" id="QDV73718.1"/>
    </source>
</evidence>
<dbReference type="EMBL" id="CP036349">
    <property type="protein sequence ID" value="QDV73718.1"/>
    <property type="molecule type" value="Genomic_DNA"/>
</dbReference>
<reference evidence="2 3" key="1">
    <citation type="submission" date="2019-02" db="EMBL/GenBank/DDBJ databases">
        <title>Deep-cultivation of Planctomycetes and their phenomic and genomic characterization uncovers novel biology.</title>
        <authorList>
            <person name="Wiegand S."/>
            <person name="Jogler M."/>
            <person name="Boedeker C."/>
            <person name="Pinto D."/>
            <person name="Vollmers J."/>
            <person name="Rivas-Marin E."/>
            <person name="Kohn T."/>
            <person name="Peeters S.H."/>
            <person name="Heuer A."/>
            <person name="Rast P."/>
            <person name="Oberbeckmann S."/>
            <person name="Bunk B."/>
            <person name="Jeske O."/>
            <person name="Meyerdierks A."/>
            <person name="Storesund J.E."/>
            <person name="Kallscheuer N."/>
            <person name="Luecker S."/>
            <person name="Lage O.M."/>
            <person name="Pohl T."/>
            <person name="Merkel B.J."/>
            <person name="Hornburger P."/>
            <person name="Mueller R.-W."/>
            <person name="Bruemmer F."/>
            <person name="Labrenz M."/>
            <person name="Spormann A.M."/>
            <person name="Op den Camp H."/>
            <person name="Overmann J."/>
            <person name="Amann R."/>
            <person name="Jetten M.S.M."/>
            <person name="Mascher T."/>
            <person name="Medema M.H."/>
            <person name="Devos D.P."/>
            <person name="Kaster A.-K."/>
            <person name="Ovreas L."/>
            <person name="Rohde M."/>
            <person name="Galperin M.Y."/>
            <person name="Jogler C."/>
        </authorList>
    </citation>
    <scope>NUCLEOTIDE SEQUENCE [LARGE SCALE GENOMIC DNA]</scope>
    <source>
        <strain evidence="2 3">Spa11</strain>
    </source>
</reference>
<dbReference type="Pfam" id="PF01863">
    <property type="entry name" value="YgjP-like"/>
    <property type="match status" value="1"/>
</dbReference>
<proteinExistence type="predicted"/>
<sequence length="248" mass="28157">MSQKPTDRDGVQYGTTRIEYAIERTNRRKTIGITVRPDQSVVVAAPKGTRRTRIAEKVRGKSAWIVQQRERNSACQRNASRQFQSGETLLYLGKQYQLKVTVTPTADPVSVLCYQGKFLAQVNSSLGKSERAGVVRKALEAWYRERCTARLDSCIEKHAKQIGVTPVSVQVREMKSRWGSASADGRLRFNWRIVMAPKPLFEYVVAHELCHLRHPSHGRDFWRLLAIAMPDHVSRCLRLEAIGPSLTI</sequence>
<evidence type="ECO:0000313" key="3">
    <source>
        <dbReference type="Proteomes" id="UP000316426"/>
    </source>
</evidence>
<dbReference type="PANTHER" id="PTHR30399:SF1">
    <property type="entry name" value="UTP PYROPHOSPHATASE"/>
    <property type="match status" value="1"/>
</dbReference>
<dbReference type="RefSeq" id="WP_145111209.1">
    <property type="nucleotide sequence ID" value="NZ_CP036349.1"/>
</dbReference>
<gene>
    <name evidence="2" type="ORF">Spa11_19170</name>
</gene>
<dbReference type="AlphaFoldDB" id="A0A518K7E6"/>
<evidence type="ECO:0000259" key="1">
    <source>
        <dbReference type="Pfam" id="PF01863"/>
    </source>
</evidence>
<organism evidence="2 3">
    <name type="scientific">Botrimarina mediterranea</name>
    <dbReference type="NCBI Taxonomy" id="2528022"/>
    <lineage>
        <taxon>Bacteria</taxon>
        <taxon>Pseudomonadati</taxon>
        <taxon>Planctomycetota</taxon>
        <taxon>Planctomycetia</taxon>
        <taxon>Pirellulales</taxon>
        <taxon>Lacipirellulaceae</taxon>
        <taxon>Botrimarina</taxon>
    </lineage>
</organism>
<dbReference type="Proteomes" id="UP000316426">
    <property type="component" value="Chromosome"/>
</dbReference>